<gene>
    <name evidence="1" type="ORF">PHLCEN_2v10872</name>
</gene>
<dbReference type="AlphaFoldDB" id="A0A2R6NLM5"/>
<protein>
    <submittedName>
        <fullName evidence="1">Uncharacterized protein</fullName>
    </submittedName>
</protein>
<comment type="caution">
    <text evidence="1">The sequence shown here is derived from an EMBL/GenBank/DDBJ whole genome shotgun (WGS) entry which is preliminary data.</text>
</comment>
<organism evidence="1 2">
    <name type="scientific">Hermanssonia centrifuga</name>
    <dbReference type="NCBI Taxonomy" id="98765"/>
    <lineage>
        <taxon>Eukaryota</taxon>
        <taxon>Fungi</taxon>
        <taxon>Dikarya</taxon>
        <taxon>Basidiomycota</taxon>
        <taxon>Agaricomycotina</taxon>
        <taxon>Agaricomycetes</taxon>
        <taxon>Polyporales</taxon>
        <taxon>Meruliaceae</taxon>
        <taxon>Hermanssonia</taxon>
    </lineage>
</organism>
<dbReference type="Proteomes" id="UP000186601">
    <property type="component" value="Unassembled WGS sequence"/>
</dbReference>
<evidence type="ECO:0000313" key="2">
    <source>
        <dbReference type="Proteomes" id="UP000186601"/>
    </source>
</evidence>
<sequence length="241" mass="26974">MNVAAQLLNDTLDSPRYSDASYIDWKVWMKDAVLVLLSVLEHLMTQESCRTLVRCTSSPEDRQSVIHQLLLFSWDPQNMAYEGYRCVFERLHGASSPLMLFRLEETTSGAIDFIQSSVCNGGCVHGSGLGEIIDLSPKAETGMWGHSLYRLIDKLEHFQTLRIQLEQDNVSAIVAVAGQCLDLLGSQPGRSAIENFIKDVSRAAVYQRCFPSYGLEDLIRGLKAFIPDNKVSQYPILDTLP</sequence>
<keyword evidence="2" id="KW-1185">Reference proteome</keyword>
<reference evidence="1 2" key="1">
    <citation type="submission" date="2018-02" db="EMBL/GenBank/DDBJ databases">
        <title>Genome sequence of the basidiomycete white-rot fungus Phlebia centrifuga.</title>
        <authorList>
            <person name="Granchi Z."/>
            <person name="Peng M."/>
            <person name="de Vries R.P."/>
            <person name="Hilden K."/>
            <person name="Makela M.R."/>
            <person name="Grigoriev I."/>
            <person name="Riley R."/>
        </authorList>
    </citation>
    <scope>NUCLEOTIDE SEQUENCE [LARGE SCALE GENOMIC DNA]</scope>
    <source>
        <strain evidence="1 2">FBCC195</strain>
    </source>
</reference>
<proteinExistence type="predicted"/>
<dbReference type="EMBL" id="MLYV02001094">
    <property type="protein sequence ID" value="PSR73257.1"/>
    <property type="molecule type" value="Genomic_DNA"/>
</dbReference>
<accession>A0A2R6NLM5</accession>
<evidence type="ECO:0000313" key="1">
    <source>
        <dbReference type="EMBL" id="PSR73257.1"/>
    </source>
</evidence>
<name>A0A2R6NLM5_9APHY</name>